<evidence type="ECO:0000313" key="5">
    <source>
        <dbReference type="Proteomes" id="UP000319486"/>
    </source>
</evidence>
<dbReference type="InterPro" id="IPR001647">
    <property type="entry name" value="HTH_TetR"/>
</dbReference>
<dbReference type="PANTHER" id="PTHR43479">
    <property type="entry name" value="ACREF/ENVCD OPERON REPRESSOR-RELATED"/>
    <property type="match status" value="1"/>
</dbReference>
<dbReference type="Gene3D" id="1.10.357.10">
    <property type="entry name" value="Tetracycline Repressor, domain 2"/>
    <property type="match status" value="1"/>
</dbReference>
<dbReference type="InterPro" id="IPR036271">
    <property type="entry name" value="Tet_transcr_reg_TetR-rel_C_sf"/>
</dbReference>
<dbReference type="PANTHER" id="PTHR43479:SF11">
    <property type="entry name" value="ACREF_ENVCD OPERON REPRESSOR-RELATED"/>
    <property type="match status" value="1"/>
</dbReference>
<dbReference type="GO" id="GO:0003677">
    <property type="term" value="F:DNA binding"/>
    <property type="evidence" value="ECO:0007669"/>
    <property type="project" value="UniProtKB-UniRule"/>
</dbReference>
<organism evidence="4 5">
    <name type="scientific">Rhodanobacter glycinis</name>
    <dbReference type="NCBI Taxonomy" id="582702"/>
    <lineage>
        <taxon>Bacteria</taxon>
        <taxon>Pseudomonadati</taxon>
        <taxon>Pseudomonadota</taxon>
        <taxon>Gammaproteobacteria</taxon>
        <taxon>Lysobacterales</taxon>
        <taxon>Rhodanobacteraceae</taxon>
        <taxon>Rhodanobacter</taxon>
    </lineage>
</organism>
<sequence>MSERQQSRDEVVVARLIHEKSYDAIVVKEILARANVARSTFYAHFDGKEELLLSSIRYVLAAARDQLSELSDPVDQLLYFSLPVLQHIEARRQQAPADAPRSGHRQVHRRLERLLLEQVEADIRRSSLDRAMPPELLAKHLVTTFLGVIDWWLHRRPAPSACEADDAYRALVEPVLRKNRCA</sequence>
<comment type="caution">
    <text evidence="4">The sequence shown here is derived from an EMBL/GenBank/DDBJ whole genome shotgun (WGS) entry which is preliminary data.</text>
</comment>
<evidence type="ECO:0000259" key="3">
    <source>
        <dbReference type="PROSITE" id="PS50977"/>
    </source>
</evidence>
<proteinExistence type="predicted"/>
<name>A0A502C9X5_9GAMM</name>
<evidence type="ECO:0000313" key="4">
    <source>
        <dbReference type="EMBL" id="TPG08546.1"/>
    </source>
</evidence>
<dbReference type="PROSITE" id="PS50977">
    <property type="entry name" value="HTH_TETR_2"/>
    <property type="match status" value="1"/>
</dbReference>
<accession>A0A502C9X5</accession>
<evidence type="ECO:0000256" key="2">
    <source>
        <dbReference type="PROSITE-ProRule" id="PRU00335"/>
    </source>
</evidence>
<dbReference type="Pfam" id="PF00440">
    <property type="entry name" value="TetR_N"/>
    <property type="match status" value="1"/>
</dbReference>
<dbReference type="Proteomes" id="UP000319486">
    <property type="component" value="Unassembled WGS sequence"/>
</dbReference>
<feature type="DNA-binding region" description="H-T-H motif" evidence="2">
    <location>
        <begin position="26"/>
        <end position="45"/>
    </location>
</feature>
<reference evidence="4 5" key="1">
    <citation type="journal article" date="2019" name="Environ. Microbiol.">
        <title>Species interactions and distinct microbial communities in high Arctic permafrost affected cryosols are associated with the CH4 and CO2 gas fluxes.</title>
        <authorList>
            <person name="Altshuler I."/>
            <person name="Hamel J."/>
            <person name="Turney S."/>
            <person name="Magnuson E."/>
            <person name="Levesque R."/>
            <person name="Greer C."/>
            <person name="Whyte L.G."/>
        </authorList>
    </citation>
    <scope>NUCLEOTIDE SEQUENCE [LARGE SCALE GENOMIC DNA]</scope>
    <source>
        <strain evidence="4 5">S13Y</strain>
    </source>
</reference>
<keyword evidence="1 2" id="KW-0238">DNA-binding</keyword>
<dbReference type="AlphaFoldDB" id="A0A502C9X5"/>
<dbReference type="SUPFAM" id="SSF48498">
    <property type="entry name" value="Tetracyclin repressor-like, C-terminal domain"/>
    <property type="match status" value="1"/>
</dbReference>
<dbReference type="EMBL" id="RCZO01000005">
    <property type="protein sequence ID" value="TPG08546.1"/>
    <property type="molecule type" value="Genomic_DNA"/>
</dbReference>
<feature type="domain" description="HTH tetR-type" evidence="3">
    <location>
        <begin position="3"/>
        <end position="63"/>
    </location>
</feature>
<keyword evidence="5" id="KW-1185">Reference proteome</keyword>
<evidence type="ECO:0000256" key="1">
    <source>
        <dbReference type="ARBA" id="ARBA00023125"/>
    </source>
</evidence>
<gene>
    <name evidence="4" type="ORF">EAH88_09845</name>
</gene>
<dbReference type="SUPFAM" id="SSF46689">
    <property type="entry name" value="Homeodomain-like"/>
    <property type="match status" value="1"/>
</dbReference>
<protein>
    <submittedName>
        <fullName evidence="4">TetR/AcrR family transcriptional regulator</fullName>
    </submittedName>
</protein>
<dbReference type="InterPro" id="IPR050624">
    <property type="entry name" value="HTH-type_Tx_Regulator"/>
</dbReference>
<dbReference type="InterPro" id="IPR009057">
    <property type="entry name" value="Homeodomain-like_sf"/>
</dbReference>